<dbReference type="CDD" id="cd04301">
    <property type="entry name" value="NAT_SF"/>
    <property type="match status" value="1"/>
</dbReference>
<dbReference type="PROSITE" id="PS51186">
    <property type="entry name" value="GNAT"/>
    <property type="match status" value="1"/>
</dbReference>
<dbReference type="Proteomes" id="UP001458415">
    <property type="component" value="Unassembled WGS sequence"/>
</dbReference>
<dbReference type="InterPro" id="IPR000182">
    <property type="entry name" value="GNAT_dom"/>
</dbReference>
<reference evidence="3 4" key="1">
    <citation type="submission" date="2024-06" db="EMBL/GenBank/DDBJ databases">
        <title>The Natural Products Discovery Center: Release of the First 8490 Sequenced Strains for Exploring Actinobacteria Biosynthetic Diversity.</title>
        <authorList>
            <person name="Kalkreuter E."/>
            <person name="Kautsar S.A."/>
            <person name="Yang D."/>
            <person name="Bader C.D."/>
            <person name="Teijaro C.N."/>
            <person name="Fluegel L."/>
            <person name="Davis C.M."/>
            <person name="Simpson J.R."/>
            <person name="Lauterbach L."/>
            <person name="Steele A.D."/>
            <person name="Gui C."/>
            <person name="Meng S."/>
            <person name="Li G."/>
            <person name="Viehrig K."/>
            <person name="Ye F."/>
            <person name="Su P."/>
            <person name="Kiefer A.F."/>
            <person name="Nichols A."/>
            <person name="Cepeda A.J."/>
            <person name="Yan W."/>
            <person name="Fan B."/>
            <person name="Jiang Y."/>
            <person name="Adhikari A."/>
            <person name="Zheng C.-J."/>
            <person name="Schuster L."/>
            <person name="Cowan T.M."/>
            <person name="Smanski M.J."/>
            <person name="Chevrette M.G."/>
            <person name="De Carvalho L.P.S."/>
            <person name="Shen B."/>
        </authorList>
    </citation>
    <scope>NUCLEOTIDE SEQUENCE [LARGE SCALE GENOMIC DNA]</scope>
    <source>
        <strain evidence="3 4">NPDC000634</strain>
    </source>
</reference>
<dbReference type="InterPro" id="IPR031165">
    <property type="entry name" value="GNAT_YJDJ"/>
</dbReference>
<dbReference type="RefSeq" id="WP_086724796.1">
    <property type="nucleotide sequence ID" value="NZ_MUBM01000073.1"/>
</dbReference>
<sequence length="115" mass="13092">MTSREPGPADDCRVEIADNPEGRFYELRYGDQAVGMLVYETAGSRRVLTHTTIREEYRGRGWSKLLIRFALDDLAGRGVTITNYCPVVDRFIEENPGYAQLIDRDHPGNWGRSGR</sequence>
<evidence type="ECO:0000259" key="1">
    <source>
        <dbReference type="PROSITE" id="PS51186"/>
    </source>
</evidence>
<keyword evidence="3" id="KW-0012">Acyltransferase</keyword>
<keyword evidence="4" id="KW-1185">Reference proteome</keyword>
<dbReference type="Gene3D" id="3.40.630.30">
    <property type="match status" value="1"/>
</dbReference>
<dbReference type="EC" id="2.3.1.-" evidence="3"/>
<organism evidence="3 4">
    <name type="scientific">Streptomyces carpinensis</name>
    <dbReference type="NCBI Taxonomy" id="66369"/>
    <lineage>
        <taxon>Bacteria</taxon>
        <taxon>Bacillati</taxon>
        <taxon>Actinomycetota</taxon>
        <taxon>Actinomycetes</taxon>
        <taxon>Kitasatosporales</taxon>
        <taxon>Streptomycetaceae</taxon>
        <taxon>Streptomyces</taxon>
    </lineage>
</organism>
<dbReference type="EMBL" id="JBEPCU010000010">
    <property type="protein sequence ID" value="MER6975801.1"/>
    <property type="molecule type" value="Genomic_DNA"/>
</dbReference>
<evidence type="ECO:0000313" key="4">
    <source>
        <dbReference type="Proteomes" id="UP001458415"/>
    </source>
</evidence>
<protein>
    <submittedName>
        <fullName evidence="3">GNAT family N-acetyltransferase</fullName>
        <ecNumber evidence="3">2.3.1.-</ecNumber>
    </submittedName>
</protein>
<keyword evidence="3" id="KW-0808">Transferase</keyword>
<name>A0ABV1VV41_9ACTN</name>
<proteinExistence type="predicted"/>
<dbReference type="SUPFAM" id="SSF55729">
    <property type="entry name" value="Acyl-CoA N-acyltransferases (Nat)"/>
    <property type="match status" value="1"/>
</dbReference>
<comment type="caution">
    <text evidence="3">The sequence shown here is derived from an EMBL/GenBank/DDBJ whole genome shotgun (WGS) entry which is preliminary data.</text>
</comment>
<feature type="domain" description="N-acetyltransferase" evidence="1">
    <location>
        <begin position="1"/>
        <end position="115"/>
    </location>
</feature>
<accession>A0ABV1VV41</accession>
<dbReference type="PROSITE" id="PS51729">
    <property type="entry name" value="GNAT_YJDJ"/>
    <property type="match status" value="1"/>
</dbReference>
<dbReference type="GO" id="GO:0016746">
    <property type="term" value="F:acyltransferase activity"/>
    <property type="evidence" value="ECO:0007669"/>
    <property type="project" value="UniProtKB-KW"/>
</dbReference>
<gene>
    <name evidence="3" type="ORF">ABT317_01720</name>
</gene>
<dbReference type="Pfam" id="PF14542">
    <property type="entry name" value="Acetyltransf_CG"/>
    <property type="match status" value="1"/>
</dbReference>
<dbReference type="InterPro" id="IPR016181">
    <property type="entry name" value="Acyl_CoA_acyltransferase"/>
</dbReference>
<evidence type="ECO:0000313" key="3">
    <source>
        <dbReference type="EMBL" id="MER6975801.1"/>
    </source>
</evidence>
<feature type="domain" description="N-acetyltransferase" evidence="2">
    <location>
        <begin position="17"/>
        <end position="103"/>
    </location>
</feature>
<evidence type="ECO:0000259" key="2">
    <source>
        <dbReference type="PROSITE" id="PS51729"/>
    </source>
</evidence>